<dbReference type="PROSITE" id="PS51263">
    <property type="entry name" value="ADF_H"/>
    <property type="match status" value="1"/>
</dbReference>
<dbReference type="Pfam" id="PF00241">
    <property type="entry name" value="Cofilin_ADF"/>
    <property type="match status" value="1"/>
</dbReference>
<dbReference type="Proteomes" id="UP001162131">
    <property type="component" value="Unassembled WGS sequence"/>
</dbReference>
<dbReference type="EMBL" id="CAJZBQ010000034">
    <property type="protein sequence ID" value="CAG9323528.1"/>
    <property type="molecule type" value="Genomic_DNA"/>
</dbReference>
<dbReference type="AlphaFoldDB" id="A0AAU9JBD3"/>
<dbReference type="InterPro" id="IPR029006">
    <property type="entry name" value="ADF-H/Gelsolin-like_dom_sf"/>
</dbReference>
<sequence length="128" mass="14443">MAYKESVDCLNAINDLKNGRLKYILLGIDPTGSEVILKDTGNRQTADYLEFISKLRTSQPCYGIYAFNKTESVNSTVLFMWLPDYGTVEDKLKVVSNLASLKNRFKVEKAFTATTVSDLRAFPLQTIF</sequence>
<keyword evidence="3" id="KW-1185">Reference proteome</keyword>
<feature type="domain" description="ADF-H" evidence="1">
    <location>
        <begin position="1"/>
        <end position="128"/>
    </location>
</feature>
<evidence type="ECO:0000313" key="2">
    <source>
        <dbReference type="EMBL" id="CAG9323528.1"/>
    </source>
</evidence>
<comment type="caution">
    <text evidence="2">The sequence shown here is derived from an EMBL/GenBank/DDBJ whole genome shotgun (WGS) entry which is preliminary data.</text>
</comment>
<accession>A0AAU9JBD3</accession>
<dbReference type="GO" id="GO:0003779">
    <property type="term" value="F:actin binding"/>
    <property type="evidence" value="ECO:0007669"/>
    <property type="project" value="InterPro"/>
</dbReference>
<dbReference type="SMART" id="SM00102">
    <property type="entry name" value="ADF"/>
    <property type="match status" value="1"/>
</dbReference>
<gene>
    <name evidence="2" type="ORF">BSTOLATCC_MIC34177</name>
</gene>
<name>A0AAU9JBD3_9CILI</name>
<dbReference type="InterPro" id="IPR002108">
    <property type="entry name" value="ADF-H"/>
</dbReference>
<proteinExistence type="predicted"/>
<dbReference type="Gene3D" id="3.40.20.10">
    <property type="entry name" value="Severin"/>
    <property type="match status" value="1"/>
</dbReference>
<dbReference type="SUPFAM" id="SSF55753">
    <property type="entry name" value="Actin depolymerizing proteins"/>
    <property type="match status" value="1"/>
</dbReference>
<reference evidence="2" key="1">
    <citation type="submission" date="2021-09" db="EMBL/GenBank/DDBJ databases">
        <authorList>
            <consortium name="AG Swart"/>
            <person name="Singh M."/>
            <person name="Singh A."/>
            <person name="Seah K."/>
            <person name="Emmerich C."/>
        </authorList>
    </citation>
    <scope>NUCLEOTIDE SEQUENCE</scope>
    <source>
        <strain evidence="2">ATCC30299</strain>
    </source>
</reference>
<evidence type="ECO:0000259" key="1">
    <source>
        <dbReference type="PROSITE" id="PS51263"/>
    </source>
</evidence>
<evidence type="ECO:0000313" key="3">
    <source>
        <dbReference type="Proteomes" id="UP001162131"/>
    </source>
</evidence>
<organism evidence="2 3">
    <name type="scientific">Blepharisma stoltei</name>
    <dbReference type="NCBI Taxonomy" id="1481888"/>
    <lineage>
        <taxon>Eukaryota</taxon>
        <taxon>Sar</taxon>
        <taxon>Alveolata</taxon>
        <taxon>Ciliophora</taxon>
        <taxon>Postciliodesmatophora</taxon>
        <taxon>Heterotrichea</taxon>
        <taxon>Heterotrichida</taxon>
        <taxon>Blepharismidae</taxon>
        <taxon>Blepharisma</taxon>
    </lineage>
</organism>
<protein>
    <recommendedName>
        <fullName evidence="1">ADF-H domain-containing protein</fullName>
    </recommendedName>
</protein>